<accession>A0A0B4X0G1</accession>
<dbReference type="EMBL" id="CP006877">
    <property type="protein sequence ID" value="AJD40012.1"/>
    <property type="molecule type" value="Genomic_DNA"/>
</dbReference>
<name>A0A0B4X0G1_9HYPH</name>
<proteinExistence type="predicted"/>
<dbReference type="AlphaFoldDB" id="A0A0B4X0G1"/>
<gene>
    <name evidence="2" type="ORF">RGR602_CH00649</name>
</gene>
<protein>
    <submittedName>
        <fullName evidence="2">Uncharacterized protein</fullName>
    </submittedName>
</protein>
<keyword evidence="3" id="KW-1185">Reference proteome</keyword>
<dbReference type="HOGENOM" id="CLU_2094880_0_0_5"/>
<evidence type="ECO:0000256" key="1">
    <source>
        <dbReference type="SAM" id="MobiDB-lite"/>
    </source>
</evidence>
<dbReference type="KEGG" id="rga:RGR602_CH00649"/>
<sequence length="116" mass="12638">MPPAHSERPSALSAGGSAQLFAKSHPNRSAQAKPVRSPRHEFGKRIHRRAGIAAIHVRNGAEIALWTRVDDLECVSRRCAVPFAAAEPVSRNRLVSFSSFFVASSLVSRAPKALLW</sequence>
<dbReference type="Proteomes" id="UP000031368">
    <property type="component" value="Chromosome"/>
</dbReference>
<feature type="region of interest" description="Disordered" evidence="1">
    <location>
        <begin position="23"/>
        <end position="43"/>
    </location>
</feature>
<evidence type="ECO:0000313" key="3">
    <source>
        <dbReference type="Proteomes" id="UP000031368"/>
    </source>
</evidence>
<reference evidence="2 3" key="1">
    <citation type="submission" date="2013-11" db="EMBL/GenBank/DDBJ databases">
        <title>Complete genome sequence of Rhizobium gallicum bv. gallicum R602.</title>
        <authorList>
            <person name="Bustos P."/>
            <person name="Santamaria R.I."/>
            <person name="Lozano L."/>
            <person name="Acosta J.L."/>
            <person name="Ormeno-Orrillo E."/>
            <person name="Rogel M.A."/>
            <person name="Romero D."/>
            <person name="Cevallos M.A."/>
            <person name="Martinez-Romero E."/>
            <person name="Gonzalez V."/>
        </authorList>
    </citation>
    <scope>NUCLEOTIDE SEQUENCE [LARGE SCALE GENOMIC DNA]</scope>
    <source>
        <strain evidence="2 3">R602</strain>
    </source>
</reference>
<evidence type="ECO:0000313" key="2">
    <source>
        <dbReference type="EMBL" id="AJD40012.1"/>
    </source>
</evidence>
<organism evidence="2 3">
    <name type="scientific">Rhizobium gallicum bv. gallicum R602sp</name>
    <dbReference type="NCBI Taxonomy" id="1041138"/>
    <lineage>
        <taxon>Bacteria</taxon>
        <taxon>Pseudomonadati</taxon>
        <taxon>Pseudomonadota</taxon>
        <taxon>Alphaproteobacteria</taxon>
        <taxon>Hyphomicrobiales</taxon>
        <taxon>Rhizobiaceae</taxon>
        <taxon>Rhizobium/Agrobacterium group</taxon>
        <taxon>Rhizobium</taxon>
    </lineage>
</organism>